<name>A0ABD4XDR0_9RHOB</name>
<organism evidence="3 4">
    <name type="scientific">Phaeobacter gallaeciensis</name>
    <dbReference type="NCBI Taxonomy" id="60890"/>
    <lineage>
        <taxon>Bacteria</taxon>
        <taxon>Pseudomonadati</taxon>
        <taxon>Pseudomonadota</taxon>
        <taxon>Alphaproteobacteria</taxon>
        <taxon>Rhodobacterales</taxon>
        <taxon>Roseobacteraceae</taxon>
        <taxon>Phaeobacter</taxon>
    </lineage>
</organism>
<proteinExistence type="predicted"/>
<feature type="signal peptide" evidence="2">
    <location>
        <begin position="1"/>
        <end position="21"/>
    </location>
</feature>
<dbReference type="Proteomes" id="UP001218364">
    <property type="component" value="Unassembled WGS sequence"/>
</dbReference>
<evidence type="ECO:0000313" key="3">
    <source>
        <dbReference type="EMBL" id="MDE4167584.1"/>
    </source>
</evidence>
<dbReference type="Pfam" id="PF08238">
    <property type="entry name" value="Sel1"/>
    <property type="match status" value="8"/>
</dbReference>
<evidence type="ECO:0008006" key="5">
    <source>
        <dbReference type="Google" id="ProtNLM"/>
    </source>
</evidence>
<feature type="chain" id="PRO_5044837872" description="Sel1 repeat family protein" evidence="2">
    <location>
        <begin position="22"/>
        <end position="426"/>
    </location>
</feature>
<dbReference type="AlphaFoldDB" id="A0ABD4XDR0"/>
<dbReference type="SMART" id="SM00671">
    <property type="entry name" value="SEL1"/>
    <property type="match status" value="8"/>
</dbReference>
<dbReference type="InterPro" id="IPR011990">
    <property type="entry name" value="TPR-like_helical_dom_sf"/>
</dbReference>
<dbReference type="RefSeq" id="WP_274840061.1">
    <property type="nucleotide sequence ID" value="NZ_JARCJF010000011.1"/>
</dbReference>
<dbReference type="EMBL" id="JARCJK010000011">
    <property type="protein sequence ID" value="MDE4167584.1"/>
    <property type="molecule type" value="Genomic_DNA"/>
</dbReference>
<protein>
    <recommendedName>
        <fullName evidence="5">Sel1 repeat family protein</fullName>
    </recommendedName>
</protein>
<accession>A0ABD4XDR0</accession>
<dbReference type="PANTHER" id="PTHR11102:SF160">
    <property type="entry name" value="ERAD-ASSOCIATED E3 UBIQUITIN-PROTEIN LIGASE COMPONENT HRD3"/>
    <property type="match status" value="1"/>
</dbReference>
<dbReference type="InterPro" id="IPR006597">
    <property type="entry name" value="Sel1-like"/>
</dbReference>
<comment type="caution">
    <text evidence="3">The sequence shown here is derived from an EMBL/GenBank/DDBJ whole genome shotgun (WGS) entry which is preliminary data.</text>
</comment>
<dbReference type="Gene3D" id="1.25.40.10">
    <property type="entry name" value="Tetratricopeptide repeat domain"/>
    <property type="match status" value="3"/>
</dbReference>
<gene>
    <name evidence="3" type="ORF">PXK24_17955</name>
</gene>
<dbReference type="PANTHER" id="PTHR11102">
    <property type="entry name" value="SEL-1-LIKE PROTEIN"/>
    <property type="match status" value="1"/>
</dbReference>
<dbReference type="InterPro" id="IPR050767">
    <property type="entry name" value="Sel1_AlgK"/>
</dbReference>
<evidence type="ECO:0000313" key="4">
    <source>
        <dbReference type="Proteomes" id="UP001218364"/>
    </source>
</evidence>
<keyword evidence="2" id="KW-0732">Signal</keyword>
<evidence type="ECO:0000256" key="2">
    <source>
        <dbReference type="SAM" id="SignalP"/>
    </source>
</evidence>
<evidence type="ECO:0000256" key="1">
    <source>
        <dbReference type="SAM" id="MobiDB-lite"/>
    </source>
</evidence>
<sequence length="426" mass="44936">MKRRQVSVRAMILAAALCAAAPPGLVTLLPVPAAAQMAGDWEAAPQAQLEAAAEAGTAGAQYALALRLEESRGLVQNYRLAVEWFARAAEQGHVAAQGRLGQYYHHGLGVAKDRDTAIHWLEQAAASGQAQALFDLAAVVEQGPEGSRDPARAADLYRRAMEQGHDEAAVSLGVLYQNGRGVAQDLARARSLYEGPAAAGNARAQNNLGLMYVRGEGVPQDYARAADLFQSAADQGLAVAIGNLATMYENGFGVPLDEMRAAELNRQAGRSGGRGAGQTAGEAAGPDLRPGSVFDARLLPPDTGVESLQQLQSGARAGDPLAEFLLGWLLLQEGREDYARHRQAAALLRRAAEAGYPAAQANLGLMYFEGRALPQDYVLGYMWLVLAGSAGLAEARALSAALLPQMTPEQIIEAQELAEARVNPTP</sequence>
<feature type="region of interest" description="Disordered" evidence="1">
    <location>
        <begin position="268"/>
        <end position="296"/>
    </location>
</feature>
<dbReference type="SUPFAM" id="SSF81901">
    <property type="entry name" value="HCP-like"/>
    <property type="match status" value="3"/>
</dbReference>
<reference evidence="3 4" key="1">
    <citation type="submission" date="2023-02" db="EMBL/GenBank/DDBJ databases">
        <title>Population genomics of bacteria associated with diatom.</title>
        <authorList>
            <person name="Xie J."/>
            <person name="Wang H."/>
        </authorList>
    </citation>
    <scope>NUCLEOTIDE SEQUENCE [LARGE SCALE GENOMIC DNA]</scope>
    <source>
        <strain evidence="3 4">PT47_8</strain>
    </source>
</reference>